<evidence type="ECO:0000256" key="2">
    <source>
        <dbReference type="SAM" id="Phobius"/>
    </source>
</evidence>
<dbReference type="RefSeq" id="WP_380077547.1">
    <property type="nucleotide sequence ID" value="NZ_JBHSGO010000039.1"/>
</dbReference>
<dbReference type="EMBL" id="JBHSGO010000039">
    <property type="protein sequence ID" value="MFC4665430.1"/>
    <property type="molecule type" value="Genomic_DNA"/>
</dbReference>
<feature type="transmembrane region" description="Helical" evidence="2">
    <location>
        <begin position="62"/>
        <end position="82"/>
    </location>
</feature>
<keyword evidence="4" id="KW-1185">Reference proteome</keyword>
<keyword evidence="2" id="KW-0812">Transmembrane</keyword>
<gene>
    <name evidence="3" type="ORF">ACFO3G_02200</name>
</gene>
<name>A0ABV9K5K9_9PORP</name>
<proteinExistence type="predicted"/>
<evidence type="ECO:0000313" key="4">
    <source>
        <dbReference type="Proteomes" id="UP001596020"/>
    </source>
</evidence>
<organism evidence="3 4">
    <name type="scientific">Falsiporphyromonas endometrii</name>
    <dbReference type="NCBI Taxonomy" id="1387297"/>
    <lineage>
        <taxon>Bacteria</taxon>
        <taxon>Pseudomonadati</taxon>
        <taxon>Bacteroidota</taxon>
        <taxon>Bacteroidia</taxon>
        <taxon>Bacteroidales</taxon>
        <taxon>Porphyromonadaceae</taxon>
        <taxon>Falsiporphyromonas</taxon>
    </lineage>
</organism>
<evidence type="ECO:0000256" key="1">
    <source>
        <dbReference type="SAM" id="MobiDB-lite"/>
    </source>
</evidence>
<comment type="caution">
    <text evidence="3">The sequence shown here is derived from an EMBL/GenBank/DDBJ whole genome shotgun (WGS) entry which is preliminary data.</text>
</comment>
<feature type="region of interest" description="Disordered" evidence="1">
    <location>
        <begin position="1"/>
        <end position="49"/>
    </location>
</feature>
<dbReference type="Proteomes" id="UP001596020">
    <property type="component" value="Unassembled WGS sequence"/>
</dbReference>
<keyword evidence="3" id="KW-0131">Cell cycle</keyword>
<keyword evidence="2" id="KW-0472">Membrane</keyword>
<dbReference type="GO" id="GO:0051301">
    <property type="term" value="P:cell division"/>
    <property type="evidence" value="ECO:0007669"/>
    <property type="project" value="UniProtKB-KW"/>
</dbReference>
<feature type="compositionally biased region" description="Basic and acidic residues" evidence="1">
    <location>
        <begin position="1"/>
        <end position="11"/>
    </location>
</feature>
<feature type="compositionally biased region" description="Polar residues" evidence="1">
    <location>
        <begin position="40"/>
        <end position="49"/>
    </location>
</feature>
<reference evidence="4" key="1">
    <citation type="journal article" date="2019" name="Int. J. Syst. Evol. Microbiol.">
        <title>The Global Catalogue of Microorganisms (GCM) 10K type strain sequencing project: providing services to taxonomists for standard genome sequencing and annotation.</title>
        <authorList>
            <consortium name="The Broad Institute Genomics Platform"/>
            <consortium name="The Broad Institute Genome Sequencing Center for Infectious Disease"/>
            <person name="Wu L."/>
            <person name="Ma J."/>
        </authorList>
    </citation>
    <scope>NUCLEOTIDE SEQUENCE [LARGE SCALE GENOMIC DNA]</scope>
    <source>
        <strain evidence="4">CGMCC 4.7357</strain>
    </source>
</reference>
<evidence type="ECO:0000313" key="3">
    <source>
        <dbReference type="EMBL" id="MFC4665430.1"/>
    </source>
</evidence>
<accession>A0ABV9K5K9</accession>
<sequence>MKSKKANKEQYTEEPVEQVDGGTPHQDHAEYTEQRDSDPNDTSSIETNIGASKKKDSRLVRFLIALCAVVCLGYVVWAMVFFSRPRYYGEIPTCKHLYISFANNESNINLNEEDVIRELKQMNQYPIGKRIDQISVLKIKKQIEQIGLFKDAEVYLTSNNDLYIHLDRNNPLFAAQINGKSYYVGVNRSLMKASTEYPVPLSIFVSGHLDSTMAVTKIYDLVEILLSDHQWKDLFSQIYVKDDGDIVLLSRISDTEVILGKSSNWSEKLDNLKIFVDQVISKSGWDQFNTINLKFEGQIVTQPNIRQK</sequence>
<feature type="compositionally biased region" description="Basic and acidic residues" evidence="1">
    <location>
        <begin position="25"/>
        <end position="38"/>
    </location>
</feature>
<keyword evidence="3" id="KW-0132">Cell division</keyword>
<keyword evidence="2" id="KW-1133">Transmembrane helix</keyword>
<protein>
    <submittedName>
        <fullName evidence="3">Cell division protein FtsQ/DivIB</fullName>
    </submittedName>
</protein>